<feature type="region of interest" description="Disordered" evidence="1">
    <location>
        <begin position="302"/>
        <end position="326"/>
    </location>
</feature>
<dbReference type="STRING" id="3880.A0A072UJK6"/>
<keyword evidence="5" id="KW-1185">Reference proteome</keyword>
<feature type="domain" description="Replication factor A C-terminal" evidence="2">
    <location>
        <begin position="181"/>
        <end position="283"/>
    </location>
</feature>
<dbReference type="GO" id="GO:0006260">
    <property type="term" value="P:DNA replication"/>
    <property type="evidence" value="ECO:0000318"/>
    <property type="project" value="GO_Central"/>
</dbReference>
<dbReference type="InterPro" id="IPR013955">
    <property type="entry name" value="Rep_factor-A_C"/>
</dbReference>
<dbReference type="GO" id="GO:0043047">
    <property type="term" value="F:single-stranded telomeric DNA binding"/>
    <property type="evidence" value="ECO:0000318"/>
    <property type="project" value="GO_Central"/>
</dbReference>
<proteinExistence type="predicted"/>
<evidence type="ECO:0000313" key="4">
    <source>
        <dbReference type="EnsemblPlants" id="KEH29616"/>
    </source>
</evidence>
<dbReference type="PANTHER" id="PTHR47165">
    <property type="entry name" value="OS03G0429900 PROTEIN"/>
    <property type="match status" value="1"/>
</dbReference>
<dbReference type="Proteomes" id="UP000002051">
    <property type="component" value="Chromosome 4"/>
</dbReference>
<dbReference type="GO" id="GO:0003684">
    <property type="term" value="F:damaged DNA binding"/>
    <property type="evidence" value="ECO:0000318"/>
    <property type="project" value="GO_Central"/>
</dbReference>
<dbReference type="GO" id="GO:0051321">
    <property type="term" value="P:meiotic cell cycle"/>
    <property type="evidence" value="ECO:0000318"/>
    <property type="project" value="GO_Central"/>
</dbReference>
<dbReference type="CDD" id="cd04481">
    <property type="entry name" value="RPA1_DBD_B_like"/>
    <property type="match status" value="1"/>
</dbReference>
<dbReference type="GO" id="GO:0005662">
    <property type="term" value="C:DNA replication factor A complex"/>
    <property type="evidence" value="ECO:0000318"/>
    <property type="project" value="GO_Central"/>
</dbReference>
<dbReference type="PaxDb" id="3880-AES83783"/>
<accession>A0A072UJK6</accession>
<dbReference type="Gene3D" id="2.40.50.140">
    <property type="entry name" value="Nucleic acid-binding proteins"/>
    <property type="match status" value="2"/>
</dbReference>
<reference evidence="3 5" key="1">
    <citation type="journal article" date="2011" name="Nature">
        <title>The Medicago genome provides insight into the evolution of rhizobial symbioses.</title>
        <authorList>
            <person name="Young N.D."/>
            <person name="Debelle F."/>
            <person name="Oldroyd G.E."/>
            <person name="Geurts R."/>
            <person name="Cannon S.B."/>
            <person name="Udvardi M.K."/>
            <person name="Benedito V.A."/>
            <person name="Mayer K.F."/>
            <person name="Gouzy J."/>
            <person name="Schoof H."/>
            <person name="Van de Peer Y."/>
            <person name="Proost S."/>
            <person name="Cook D.R."/>
            <person name="Meyers B.C."/>
            <person name="Spannagl M."/>
            <person name="Cheung F."/>
            <person name="De Mita S."/>
            <person name="Krishnakumar V."/>
            <person name="Gundlach H."/>
            <person name="Zhou S."/>
            <person name="Mudge J."/>
            <person name="Bharti A.K."/>
            <person name="Murray J.D."/>
            <person name="Naoumkina M.A."/>
            <person name="Rosen B."/>
            <person name="Silverstein K.A."/>
            <person name="Tang H."/>
            <person name="Rombauts S."/>
            <person name="Zhao P.X."/>
            <person name="Zhou P."/>
            <person name="Barbe V."/>
            <person name="Bardou P."/>
            <person name="Bechner M."/>
            <person name="Bellec A."/>
            <person name="Berger A."/>
            <person name="Berges H."/>
            <person name="Bidwell S."/>
            <person name="Bisseling T."/>
            <person name="Choisne N."/>
            <person name="Couloux A."/>
            <person name="Denny R."/>
            <person name="Deshpande S."/>
            <person name="Dai X."/>
            <person name="Doyle J.J."/>
            <person name="Dudez A.M."/>
            <person name="Farmer A.D."/>
            <person name="Fouteau S."/>
            <person name="Franken C."/>
            <person name="Gibelin C."/>
            <person name="Gish J."/>
            <person name="Goldstein S."/>
            <person name="Gonzalez A.J."/>
            <person name="Green P.J."/>
            <person name="Hallab A."/>
            <person name="Hartog M."/>
            <person name="Hua A."/>
            <person name="Humphray S.J."/>
            <person name="Jeong D.H."/>
            <person name="Jing Y."/>
            <person name="Jocker A."/>
            <person name="Kenton S.M."/>
            <person name="Kim D.J."/>
            <person name="Klee K."/>
            <person name="Lai H."/>
            <person name="Lang C."/>
            <person name="Lin S."/>
            <person name="Macmil S.L."/>
            <person name="Magdelenat G."/>
            <person name="Matthews L."/>
            <person name="McCorrison J."/>
            <person name="Monaghan E.L."/>
            <person name="Mun J.H."/>
            <person name="Najar F.Z."/>
            <person name="Nicholson C."/>
            <person name="Noirot C."/>
            <person name="O'Bleness M."/>
            <person name="Paule C.R."/>
            <person name="Poulain J."/>
            <person name="Prion F."/>
            <person name="Qin B."/>
            <person name="Qu C."/>
            <person name="Retzel E.F."/>
            <person name="Riddle C."/>
            <person name="Sallet E."/>
            <person name="Samain S."/>
            <person name="Samson N."/>
            <person name="Sanders I."/>
            <person name="Saurat O."/>
            <person name="Scarpelli C."/>
            <person name="Schiex T."/>
            <person name="Segurens B."/>
            <person name="Severin A.J."/>
            <person name="Sherrier D.J."/>
            <person name="Shi R."/>
            <person name="Sims S."/>
            <person name="Singer S.R."/>
            <person name="Sinharoy S."/>
            <person name="Sterck L."/>
            <person name="Viollet A."/>
            <person name="Wang B.B."/>
            <person name="Wang K."/>
            <person name="Wang M."/>
            <person name="Wang X."/>
            <person name="Warfsmann J."/>
            <person name="Weissenbach J."/>
            <person name="White D.D."/>
            <person name="White J.D."/>
            <person name="Wiley G.B."/>
            <person name="Wincker P."/>
            <person name="Xing Y."/>
            <person name="Yang L."/>
            <person name="Yao Z."/>
            <person name="Ying F."/>
            <person name="Zhai J."/>
            <person name="Zhou L."/>
            <person name="Zuber A."/>
            <person name="Denarie J."/>
            <person name="Dixon R.A."/>
            <person name="May G.D."/>
            <person name="Schwartz D.C."/>
            <person name="Rogers J."/>
            <person name="Quetier F."/>
            <person name="Town C.D."/>
            <person name="Roe B.A."/>
        </authorList>
    </citation>
    <scope>NUCLEOTIDE SEQUENCE [LARGE SCALE GENOMIC DNA]</scope>
    <source>
        <strain evidence="3">A17</strain>
        <strain evidence="4 5">cv. Jemalong A17</strain>
    </source>
</reference>
<sequence>MTTKVQVSESFTIPKYGVSLTKLVDVCAHTYDYDYLVDVVGLMTGISNEREYIRDGKVTKMVVFQLTDDSGSCECALFGKYVDALNKLMRKAVDGMPVVLVQFAKVKIFKGISLTISQVIVLFGYFVSSVGINISSVPKLGPCVRASVQEDFLHMHPKKTLAQLHDTPEDGTFVVYATFNGFVDGEDCWYPACKCHRSVAPDSEAYYCKGCVKNVFQMVPRYRVKINVSDATSVAVFVMFAGDVQNILNLSCSSLVSASKAENAGFYSTEFAKLIRRCCLRVKRVCDEPSVIQSFDSIGVEHTPSENPVPGTSLLPAEPEEKEDPQADEFVSNVVVTPKSGIEIADEEFSSDLPTDVDDLASVNEVVAAFGVAGSAESTSLAVGAEHESAFKWIWCQKKSFFCLC</sequence>
<reference evidence="3 5" key="2">
    <citation type="journal article" date="2014" name="BMC Genomics">
        <title>An improved genome release (version Mt4.0) for the model legume Medicago truncatula.</title>
        <authorList>
            <person name="Tang H."/>
            <person name="Krishnakumar V."/>
            <person name="Bidwell S."/>
            <person name="Rosen B."/>
            <person name="Chan A."/>
            <person name="Zhou S."/>
            <person name="Gentzbittel L."/>
            <person name="Childs K.L."/>
            <person name="Yandell M."/>
            <person name="Gundlach H."/>
            <person name="Mayer K.F."/>
            <person name="Schwartz D.C."/>
            <person name="Town C.D."/>
        </authorList>
    </citation>
    <scope>GENOME REANNOTATION</scope>
    <source>
        <strain evidence="3">A17</strain>
        <strain evidence="4 5">cv. Jemalong A17</strain>
    </source>
</reference>
<evidence type="ECO:0000313" key="3">
    <source>
        <dbReference type="EMBL" id="KEH29616.1"/>
    </source>
</evidence>
<dbReference type="InterPro" id="IPR012340">
    <property type="entry name" value="NA-bd_OB-fold"/>
</dbReference>
<dbReference type="EnsemblPlants" id="KEH29616">
    <property type="protein sequence ID" value="KEH29616"/>
    <property type="gene ID" value="MTR_4g046077"/>
</dbReference>
<dbReference type="HOGENOM" id="CLU_023486_4_1_1"/>
<dbReference type="EMBL" id="CM001220">
    <property type="protein sequence ID" value="KEH29616.1"/>
    <property type="molecule type" value="Genomic_DNA"/>
</dbReference>
<dbReference type="GO" id="GO:0006289">
    <property type="term" value="P:nucleotide-excision repair"/>
    <property type="evidence" value="ECO:0000318"/>
    <property type="project" value="GO_Central"/>
</dbReference>
<name>A0A072UJK6_MEDTR</name>
<dbReference type="SUPFAM" id="SSF50249">
    <property type="entry name" value="Nucleic acid-binding proteins"/>
    <property type="match status" value="2"/>
</dbReference>
<evidence type="ECO:0000259" key="2">
    <source>
        <dbReference type="Pfam" id="PF08646"/>
    </source>
</evidence>
<evidence type="ECO:0000256" key="1">
    <source>
        <dbReference type="SAM" id="MobiDB-lite"/>
    </source>
</evidence>
<dbReference type="GO" id="GO:0000724">
    <property type="term" value="P:double-strand break repair via homologous recombination"/>
    <property type="evidence" value="ECO:0000318"/>
    <property type="project" value="GO_Central"/>
</dbReference>
<protein>
    <submittedName>
        <fullName evidence="3">Replication factor-A carboxy-terminal domain protein</fullName>
    </submittedName>
</protein>
<organism evidence="3 5">
    <name type="scientific">Medicago truncatula</name>
    <name type="common">Barrel medic</name>
    <name type="synonym">Medicago tribuloides</name>
    <dbReference type="NCBI Taxonomy" id="3880"/>
    <lineage>
        <taxon>Eukaryota</taxon>
        <taxon>Viridiplantae</taxon>
        <taxon>Streptophyta</taxon>
        <taxon>Embryophyta</taxon>
        <taxon>Tracheophyta</taxon>
        <taxon>Spermatophyta</taxon>
        <taxon>Magnoliopsida</taxon>
        <taxon>eudicotyledons</taxon>
        <taxon>Gunneridae</taxon>
        <taxon>Pentapetalae</taxon>
        <taxon>rosids</taxon>
        <taxon>fabids</taxon>
        <taxon>Fabales</taxon>
        <taxon>Fabaceae</taxon>
        <taxon>Papilionoideae</taxon>
        <taxon>50 kb inversion clade</taxon>
        <taxon>NPAAA clade</taxon>
        <taxon>Hologalegina</taxon>
        <taxon>IRL clade</taxon>
        <taxon>Trifolieae</taxon>
        <taxon>Medicago</taxon>
    </lineage>
</organism>
<evidence type="ECO:0000313" key="5">
    <source>
        <dbReference type="Proteomes" id="UP000002051"/>
    </source>
</evidence>
<gene>
    <name evidence="3" type="ordered locus">MTR_4g046077</name>
</gene>
<dbReference type="Pfam" id="PF08646">
    <property type="entry name" value="Rep_fac-A_C"/>
    <property type="match status" value="1"/>
</dbReference>
<dbReference type="eggNOG" id="KOG0851">
    <property type="taxonomic scope" value="Eukaryota"/>
</dbReference>
<dbReference type="GO" id="GO:0007004">
    <property type="term" value="P:telomere maintenance via telomerase"/>
    <property type="evidence" value="ECO:0000318"/>
    <property type="project" value="GO_Central"/>
</dbReference>
<dbReference type="AlphaFoldDB" id="A0A072UJK6"/>
<reference evidence="4" key="3">
    <citation type="submission" date="2015-04" db="UniProtKB">
        <authorList>
            <consortium name="EnsemblPlants"/>
        </authorList>
    </citation>
    <scope>IDENTIFICATION</scope>
    <source>
        <strain evidence="4">cv. Jemalong A17</strain>
    </source>
</reference>
<dbReference type="PANTHER" id="PTHR47165:SF4">
    <property type="entry name" value="OS03G0429900 PROTEIN"/>
    <property type="match status" value="1"/>
</dbReference>